<proteinExistence type="predicted"/>
<dbReference type="Gene3D" id="3.30.1370.110">
    <property type="match status" value="1"/>
</dbReference>
<feature type="region of interest" description="Disordered" evidence="1">
    <location>
        <begin position="325"/>
        <end position="351"/>
    </location>
</feature>
<sequence length="511" mass="56865">MDFAAGRAPVDSATVDRLVECIGVEAISLGISRDDVEQALAHAGGDEARAVDDLLSLMAIKQADMEQHLRAQQQASEVQVQWHELCVGLGLHECDQFMQLVDALPESEKHALASGDGSFFQQLLLAMDEEDLGREEAAAEELHPIHKLQALFPEYRIEVIEGVLDQYNYDVNAAATALSNIKALGSARSYSSVVSEQQKAEAAARGWHTTGPPVESLGHFPELPTAKPSRNHLRKNRKGRLHYYNDGGNAGSGAWNANAWQPTGRGPSQLTQQLKLDSLYKLFPTLDREVISTAFYLNECSLDATEGALREIYNIDIEDKAMEIASDDNDDNSSDMSFDDAMSTASSSSSLTPDNEWTIVQSRRQVLQSRQVVDERYCDLLRSFNRTNRVLALDRVRALSQARRDLRDAQLVSACFDDVQPGVFACRSGQPVDLHGFIVMEALQVVREIVEFCQEERIRRCRIICGVGHHSKDGKPRLLTATQVSLDRRNIAYRRDHGMVTIFPLRKQIST</sequence>
<protein>
    <recommendedName>
        <fullName evidence="6">Smr domain-containing protein</fullName>
    </recommendedName>
</protein>
<dbReference type="InterPro" id="IPR052772">
    <property type="entry name" value="Endo/PolyKinase_Domain-Protein"/>
</dbReference>
<dbReference type="GO" id="GO:0004519">
    <property type="term" value="F:endonuclease activity"/>
    <property type="evidence" value="ECO:0007669"/>
    <property type="project" value="TreeGrafter"/>
</dbReference>
<dbReference type="PROSITE" id="PS50828">
    <property type="entry name" value="SMR"/>
    <property type="match status" value="1"/>
</dbReference>
<feature type="region of interest" description="Disordered" evidence="1">
    <location>
        <begin position="205"/>
        <end position="236"/>
    </location>
</feature>
<dbReference type="Pfam" id="PF02845">
    <property type="entry name" value="CUE"/>
    <property type="match status" value="1"/>
</dbReference>
<dbReference type="AlphaFoldDB" id="A0AAV2YXJ5"/>
<evidence type="ECO:0000313" key="4">
    <source>
        <dbReference type="EMBL" id="DAZ98740.1"/>
    </source>
</evidence>
<keyword evidence="5" id="KW-1185">Reference proteome</keyword>
<comment type="caution">
    <text evidence="4">The sequence shown here is derived from an EMBL/GenBank/DDBJ whole genome shotgun (WGS) entry which is preliminary data.</text>
</comment>
<feature type="domain" description="CUE" evidence="3">
    <location>
        <begin position="140"/>
        <end position="183"/>
    </location>
</feature>
<dbReference type="Proteomes" id="UP001146120">
    <property type="component" value="Unassembled WGS sequence"/>
</dbReference>
<evidence type="ECO:0000259" key="3">
    <source>
        <dbReference type="PROSITE" id="PS51140"/>
    </source>
</evidence>
<dbReference type="InterPro" id="IPR036063">
    <property type="entry name" value="Smr_dom_sf"/>
</dbReference>
<name>A0AAV2YXJ5_9STRA</name>
<dbReference type="InterPro" id="IPR002625">
    <property type="entry name" value="Smr_dom"/>
</dbReference>
<evidence type="ECO:0008006" key="6">
    <source>
        <dbReference type="Google" id="ProtNLM"/>
    </source>
</evidence>
<dbReference type="Pfam" id="PF01713">
    <property type="entry name" value="Smr"/>
    <property type="match status" value="1"/>
</dbReference>
<evidence type="ECO:0000313" key="5">
    <source>
        <dbReference type="Proteomes" id="UP001146120"/>
    </source>
</evidence>
<dbReference type="PANTHER" id="PTHR46535">
    <property type="entry name" value="NEDD4-BINDING PROTEIN 2"/>
    <property type="match status" value="1"/>
</dbReference>
<dbReference type="EMBL" id="DAKRPA010000098">
    <property type="protein sequence ID" value="DAZ98740.1"/>
    <property type="molecule type" value="Genomic_DNA"/>
</dbReference>
<feature type="compositionally biased region" description="Low complexity" evidence="1">
    <location>
        <begin position="334"/>
        <end position="350"/>
    </location>
</feature>
<dbReference type="CDD" id="cd14279">
    <property type="entry name" value="CUE"/>
    <property type="match status" value="1"/>
</dbReference>
<gene>
    <name evidence="4" type="ORF">N0F65_003796</name>
</gene>
<evidence type="ECO:0000259" key="2">
    <source>
        <dbReference type="PROSITE" id="PS50828"/>
    </source>
</evidence>
<dbReference type="GO" id="GO:0043130">
    <property type="term" value="F:ubiquitin binding"/>
    <property type="evidence" value="ECO:0007669"/>
    <property type="project" value="InterPro"/>
</dbReference>
<dbReference type="PANTHER" id="PTHR46535:SF1">
    <property type="entry name" value="NEDD4-BINDING PROTEIN 2"/>
    <property type="match status" value="1"/>
</dbReference>
<reference evidence="4" key="2">
    <citation type="journal article" date="2023" name="Microbiol Resour">
        <title>Decontamination and Annotation of the Draft Genome Sequence of the Oomycete Lagenidium giganteum ARSEF 373.</title>
        <authorList>
            <person name="Morgan W.R."/>
            <person name="Tartar A."/>
        </authorList>
    </citation>
    <scope>NUCLEOTIDE SEQUENCE</scope>
    <source>
        <strain evidence="4">ARSEF 373</strain>
    </source>
</reference>
<dbReference type="InterPro" id="IPR003892">
    <property type="entry name" value="CUE"/>
</dbReference>
<dbReference type="GO" id="GO:0005634">
    <property type="term" value="C:nucleus"/>
    <property type="evidence" value="ECO:0007669"/>
    <property type="project" value="TreeGrafter"/>
</dbReference>
<dbReference type="PROSITE" id="PS51140">
    <property type="entry name" value="CUE"/>
    <property type="match status" value="1"/>
</dbReference>
<feature type="domain" description="Smr" evidence="2">
    <location>
        <begin position="432"/>
        <end position="506"/>
    </location>
</feature>
<reference evidence="4" key="1">
    <citation type="submission" date="2022-11" db="EMBL/GenBank/DDBJ databases">
        <authorList>
            <person name="Morgan W.R."/>
            <person name="Tartar A."/>
        </authorList>
    </citation>
    <scope>NUCLEOTIDE SEQUENCE</scope>
    <source>
        <strain evidence="4">ARSEF 373</strain>
    </source>
</reference>
<accession>A0AAV2YXJ5</accession>
<organism evidence="4 5">
    <name type="scientific">Lagenidium giganteum</name>
    <dbReference type="NCBI Taxonomy" id="4803"/>
    <lineage>
        <taxon>Eukaryota</taxon>
        <taxon>Sar</taxon>
        <taxon>Stramenopiles</taxon>
        <taxon>Oomycota</taxon>
        <taxon>Peronosporomycetes</taxon>
        <taxon>Pythiales</taxon>
        <taxon>Pythiaceae</taxon>
    </lineage>
</organism>
<dbReference type="SUPFAM" id="SSF160443">
    <property type="entry name" value="SMR domain-like"/>
    <property type="match status" value="1"/>
</dbReference>
<evidence type="ECO:0000256" key="1">
    <source>
        <dbReference type="SAM" id="MobiDB-lite"/>
    </source>
</evidence>